<dbReference type="AlphaFoldDB" id="A0A6J2YJB0"/>
<dbReference type="SMART" id="SM00020">
    <property type="entry name" value="Tryp_SPc"/>
    <property type="match status" value="1"/>
</dbReference>
<dbReference type="InterPro" id="IPR033116">
    <property type="entry name" value="TRYPSIN_SER"/>
</dbReference>
<dbReference type="OrthoDB" id="9028152at2759"/>
<comment type="similarity">
    <text evidence="8 10">Belongs to the peptidase S1 family. CLIP subfamily.</text>
</comment>
<dbReference type="Pfam" id="PF12032">
    <property type="entry name" value="CLIP"/>
    <property type="match status" value="2"/>
</dbReference>
<dbReference type="GO" id="GO:0035008">
    <property type="term" value="P:positive regulation of melanization defense response"/>
    <property type="evidence" value="ECO:0007669"/>
    <property type="project" value="UniProtKB-ARBA"/>
</dbReference>
<evidence type="ECO:0000256" key="9">
    <source>
        <dbReference type="RuleBase" id="RU363034"/>
    </source>
</evidence>
<protein>
    <recommendedName>
        <fullName evidence="10">CLIP domain-containing serine protease</fullName>
        <ecNumber evidence="9">3.4.21.-</ecNumber>
    </recommendedName>
</protein>
<keyword evidence="7" id="KW-0325">Glycoprotein</keyword>
<dbReference type="FunFam" id="2.40.10.10:FF:000028">
    <property type="entry name" value="Serine protease easter"/>
    <property type="match status" value="1"/>
</dbReference>
<feature type="domain" description="Clip" evidence="13">
    <location>
        <begin position="40"/>
        <end position="93"/>
    </location>
</feature>
<dbReference type="InParanoid" id="A0A6J2YJB0"/>
<feature type="compositionally biased region" description="Polar residues" evidence="11">
    <location>
        <begin position="19"/>
        <end position="29"/>
    </location>
</feature>
<dbReference type="Pfam" id="PF00089">
    <property type="entry name" value="Trypsin"/>
    <property type="match status" value="1"/>
</dbReference>
<dbReference type="GO" id="GO:0004252">
    <property type="term" value="F:serine-type endopeptidase activity"/>
    <property type="evidence" value="ECO:0007669"/>
    <property type="project" value="UniProtKB-UniRule"/>
</dbReference>
<dbReference type="FunFam" id="2.40.10.10:FF:000084">
    <property type="entry name" value="Serine protease easter"/>
    <property type="match status" value="1"/>
</dbReference>
<dbReference type="InterPro" id="IPR009003">
    <property type="entry name" value="Peptidase_S1_PA"/>
</dbReference>
<dbReference type="InterPro" id="IPR001314">
    <property type="entry name" value="Peptidase_S1A"/>
</dbReference>
<evidence type="ECO:0000256" key="10">
    <source>
        <dbReference type="RuleBase" id="RU366078"/>
    </source>
</evidence>
<gene>
    <name evidence="15" type="primary">LOC115888508</name>
</gene>
<dbReference type="PANTHER" id="PTHR24256">
    <property type="entry name" value="TRYPTASE-RELATED"/>
    <property type="match status" value="1"/>
</dbReference>
<dbReference type="FunFam" id="3.30.1640.30:FF:000001">
    <property type="entry name" value="Serine protease 7"/>
    <property type="match status" value="2"/>
</dbReference>
<evidence type="ECO:0000313" key="15">
    <source>
        <dbReference type="RefSeq" id="XP_030764118.1"/>
    </source>
</evidence>
<dbReference type="KEGG" id="soy:115888508"/>
<feature type="region of interest" description="Disordered" evidence="11">
    <location>
        <begin position="1"/>
        <end position="29"/>
    </location>
</feature>
<evidence type="ECO:0000256" key="6">
    <source>
        <dbReference type="ARBA" id="ARBA00023157"/>
    </source>
</evidence>
<evidence type="ECO:0000256" key="1">
    <source>
        <dbReference type="ARBA" id="ARBA00022670"/>
    </source>
</evidence>
<dbReference type="InterPro" id="IPR001254">
    <property type="entry name" value="Trypsin_dom"/>
</dbReference>
<keyword evidence="4 9" id="KW-0720">Serine protease</keyword>
<evidence type="ECO:0000259" key="12">
    <source>
        <dbReference type="PROSITE" id="PS50240"/>
    </source>
</evidence>
<dbReference type="InterPro" id="IPR038565">
    <property type="entry name" value="CLIP_sf"/>
</dbReference>
<dbReference type="PROSITE" id="PS00135">
    <property type="entry name" value="TRYPSIN_SER"/>
    <property type="match status" value="1"/>
</dbReference>
<keyword evidence="6" id="KW-1015">Disulfide bond</keyword>
<dbReference type="GO" id="GO:0005576">
    <property type="term" value="C:extracellular region"/>
    <property type="evidence" value="ECO:0007669"/>
    <property type="project" value="UniProtKB-SubCell"/>
</dbReference>
<dbReference type="CDD" id="cd00190">
    <property type="entry name" value="Tryp_SPc"/>
    <property type="match status" value="1"/>
</dbReference>
<dbReference type="InterPro" id="IPR043504">
    <property type="entry name" value="Peptidase_S1_PA_chymotrypsin"/>
</dbReference>
<dbReference type="InterPro" id="IPR051487">
    <property type="entry name" value="Ser/Thr_Proteases_Immune/Dev"/>
</dbReference>
<dbReference type="GO" id="GO:0006508">
    <property type="term" value="P:proteolysis"/>
    <property type="evidence" value="ECO:0007669"/>
    <property type="project" value="UniProtKB-KW"/>
</dbReference>
<dbReference type="PROSITE" id="PS51888">
    <property type="entry name" value="CLIP"/>
    <property type="match status" value="2"/>
</dbReference>
<evidence type="ECO:0000256" key="3">
    <source>
        <dbReference type="ARBA" id="ARBA00022801"/>
    </source>
</evidence>
<keyword evidence="3 9" id="KW-0378">Hydrolase</keyword>
<reference evidence="15" key="1">
    <citation type="submission" date="2025-08" db="UniProtKB">
        <authorList>
            <consortium name="RefSeq"/>
        </authorList>
    </citation>
    <scope>IDENTIFICATION</scope>
    <source>
        <tissue evidence="15">Gonads</tissue>
    </source>
</reference>
<keyword evidence="5" id="KW-0865">Zymogen</keyword>
<evidence type="ECO:0000313" key="14">
    <source>
        <dbReference type="Proteomes" id="UP000504635"/>
    </source>
</evidence>
<name>A0A6J2YJB0_SITOR</name>
<keyword evidence="10" id="KW-0964">Secreted</keyword>
<dbReference type="PROSITE" id="PS00134">
    <property type="entry name" value="TRYPSIN_HIS"/>
    <property type="match status" value="1"/>
</dbReference>
<keyword evidence="2" id="KW-0732">Signal</keyword>
<dbReference type="Gene3D" id="3.30.1640.30">
    <property type="match status" value="2"/>
</dbReference>
<feature type="domain" description="Peptidase S1" evidence="12">
    <location>
        <begin position="210"/>
        <end position="474"/>
    </location>
</feature>
<evidence type="ECO:0000256" key="2">
    <source>
        <dbReference type="ARBA" id="ARBA00022729"/>
    </source>
</evidence>
<dbReference type="InterPro" id="IPR022700">
    <property type="entry name" value="CLIP"/>
</dbReference>
<comment type="domain">
    <text evidence="10">The clip domain consists of 35-55 residues which are 'knitted' together usually by 3 conserved disulfide bonds forming a clip-like compact structure.</text>
</comment>
<evidence type="ECO:0000256" key="7">
    <source>
        <dbReference type="ARBA" id="ARBA00023180"/>
    </source>
</evidence>
<comment type="subcellular location">
    <subcellularLocation>
        <location evidence="10">Secreted</location>
    </subcellularLocation>
</comment>
<dbReference type="FunCoup" id="A0A6J2YJB0">
    <property type="interactions" value="11"/>
</dbReference>
<evidence type="ECO:0000259" key="13">
    <source>
        <dbReference type="PROSITE" id="PS51888"/>
    </source>
</evidence>
<dbReference type="SMART" id="SM00680">
    <property type="entry name" value="CLIP"/>
    <property type="match status" value="2"/>
</dbReference>
<accession>A0A6J2YJB0</accession>
<evidence type="ECO:0000256" key="11">
    <source>
        <dbReference type="SAM" id="MobiDB-lite"/>
    </source>
</evidence>
<dbReference type="GeneID" id="115888508"/>
<dbReference type="Proteomes" id="UP000504635">
    <property type="component" value="Unplaced"/>
</dbReference>
<evidence type="ECO:0000256" key="4">
    <source>
        <dbReference type="ARBA" id="ARBA00022825"/>
    </source>
</evidence>
<sequence length="475" mass="51890">MTSPLMKRIGCPTQPPPNSTTIPAPRKNTTNRVSNEIGDFCQTPYRQQGECLTITSCQPLFQLLKNKPLSSASTDLLRRSHCGFDGTLPKVCCPLNDNPAPVPSTTPASTGEIGDFCQTPYRQQGECLTITSCQPLFQLLKNKPLSSASTDLLRRSHCGFDGTLPKVCCPLNDNPAPVPSTTPASTGGDPLETDLLPGTETCGLGSQDRIYGGEKTQLGEYPWMALIEYLKPNGQKGFYCGGVLISKRYILTAAHCLKGKDLPPSWQVVSVRLGEYNTDTDIDCVVVSGSKQICAPPAVNIAIEDRIAHEDYLPNDPNQYHDIAVLRLVRDVKFTDYVKAVCLPRKPTLLSKSFINENLTVAGWGKTENRSESNIVLKLEVPVKSDDVCTSTYTQARVKLDSRYQICAGGAKGRDSCRGDSGGPLMNYVYDGSEINWYSVGVVSFGPSPCGMENWPGVYTKVSTYMPWIIKQLKP</sequence>
<keyword evidence="14" id="KW-1185">Reference proteome</keyword>
<dbReference type="EC" id="3.4.21.-" evidence="9"/>
<organism evidence="14 15">
    <name type="scientific">Sitophilus oryzae</name>
    <name type="common">Rice weevil</name>
    <name type="synonym">Curculio oryzae</name>
    <dbReference type="NCBI Taxonomy" id="7048"/>
    <lineage>
        <taxon>Eukaryota</taxon>
        <taxon>Metazoa</taxon>
        <taxon>Ecdysozoa</taxon>
        <taxon>Arthropoda</taxon>
        <taxon>Hexapoda</taxon>
        <taxon>Insecta</taxon>
        <taxon>Pterygota</taxon>
        <taxon>Neoptera</taxon>
        <taxon>Endopterygota</taxon>
        <taxon>Coleoptera</taxon>
        <taxon>Polyphaga</taxon>
        <taxon>Cucujiformia</taxon>
        <taxon>Curculionidae</taxon>
        <taxon>Dryophthorinae</taxon>
        <taxon>Sitophilus</taxon>
    </lineage>
</organism>
<evidence type="ECO:0000256" key="5">
    <source>
        <dbReference type="ARBA" id="ARBA00023145"/>
    </source>
</evidence>
<dbReference type="RefSeq" id="XP_030764118.1">
    <property type="nucleotide sequence ID" value="XM_030908258.1"/>
</dbReference>
<dbReference type="SUPFAM" id="SSF50494">
    <property type="entry name" value="Trypsin-like serine proteases"/>
    <property type="match status" value="1"/>
</dbReference>
<dbReference type="Gene3D" id="2.40.10.10">
    <property type="entry name" value="Trypsin-like serine proteases"/>
    <property type="match status" value="2"/>
</dbReference>
<dbReference type="PRINTS" id="PR00722">
    <property type="entry name" value="CHYMOTRYPSIN"/>
</dbReference>
<keyword evidence="1 9" id="KW-0645">Protease</keyword>
<proteinExistence type="inferred from homology"/>
<dbReference type="PROSITE" id="PS50240">
    <property type="entry name" value="TRYPSIN_DOM"/>
    <property type="match status" value="1"/>
</dbReference>
<dbReference type="InterPro" id="IPR018114">
    <property type="entry name" value="TRYPSIN_HIS"/>
</dbReference>
<feature type="domain" description="Clip" evidence="13">
    <location>
        <begin position="116"/>
        <end position="169"/>
    </location>
</feature>
<evidence type="ECO:0000256" key="8">
    <source>
        <dbReference type="ARBA" id="ARBA00024195"/>
    </source>
</evidence>